<dbReference type="AlphaFoldDB" id="A0A871R650"/>
<evidence type="ECO:0000313" key="2">
    <source>
        <dbReference type="Proteomes" id="UP000663131"/>
    </source>
</evidence>
<dbReference type="GeneID" id="64574333"/>
<gene>
    <name evidence="1" type="ORF">BRETT_002409</name>
</gene>
<reference evidence="1" key="1">
    <citation type="submission" date="2020-10" db="EMBL/GenBank/DDBJ databases">
        <authorList>
            <person name="Palmer J.M."/>
        </authorList>
    </citation>
    <scope>NUCLEOTIDE SEQUENCE</scope>
    <source>
        <strain evidence="1">UCD 2041</strain>
    </source>
</reference>
<dbReference type="Proteomes" id="UP000663131">
    <property type="component" value="Chromosome 9"/>
</dbReference>
<proteinExistence type="predicted"/>
<dbReference type="EMBL" id="CP063137">
    <property type="protein sequence ID" value="QOU22237.1"/>
    <property type="molecule type" value="Genomic_DNA"/>
</dbReference>
<accession>A0A871R650</accession>
<dbReference type="KEGG" id="bbrx:BRETT_002409"/>
<dbReference type="RefSeq" id="XP_041138730.1">
    <property type="nucleotide sequence ID" value="XM_041280939.1"/>
</dbReference>
<sequence>MTKRRQSTHDKILLPLKAQYLIPIGQLFKDPPIDLFRPIMLNAEDYILKSKRQKLNLPKLLSPRLPEELLTRFSIPQLRVENIYVEHKNLEKTPETEKKRLSHDDIARKLKHRAENLFESQKYMLASACFLESYLLFTAEMYTKGLESQVAQSKPKNNRVSETDWIELVKYGVKITKRLNSIDEEKESSARSIRHIIGLCYFVNAFILKLLLEAKEKRLKLLLDVKETESSRLLKRMKIAVEKLLRVQDSFHNSMRKGEKYLPTADLIHKYPRLAQNSKSLSEVESEKLIIPTEEQGFGETNYTLPIAGHTLSLPCVINLGFYFVREWCKQENIDYRWSF</sequence>
<evidence type="ECO:0000313" key="1">
    <source>
        <dbReference type="EMBL" id="QOU22237.1"/>
    </source>
</evidence>
<protein>
    <submittedName>
        <fullName evidence="1">Uncharacterized protein</fullName>
    </submittedName>
</protein>
<reference evidence="1" key="2">
    <citation type="journal article" name="BMC Genomics">
        <title>New genome assemblies reveal patterns of domestication and adaptation across Brettanomyces (Dekkera) species.</title>
        <authorList>
            <person name="Roach M.J."/>
            <person name="Borneman A.R."/>
        </authorList>
    </citation>
    <scope>NUCLEOTIDE SEQUENCE</scope>
    <source>
        <strain evidence="1">UCD 2041</strain>
    </source>
</reference>
<organism evidence="1 2">
    <name type="scientific">Dekkera bruxellensis</name>
    <name type="common">Brettanomyces custersii</name>
    <dbReference type="NCBI Taxonomy" id="5007"/>
    <lineage>
        <taxon>Eukaryota</taxon>
        <taxon>Fungi</taxon>
        <taxon>Dikarya</taxon>
        <taxon>Ascomycota</taxon>
        <taxon>Saccharomycotina</taxon>
        <taxon>Pichiomycetes</taxon>
        <taxon>Pichiales</taxon>
        <taxon>Pichiaceae</taxon>
        <taxon>Brettanomyces</taxon>
    </lineage>
</organism>
<name>A0A871R650_DEKBR</name>
<dbReference type="OrthoDB" id="4021454at2759"/>